<proteinExistence type="predicted"/>
<keyword evidence="3" id="KW-1185">Reference proteome</keyword>
<name>A0A368ZDQ8_9FLAO</name>
<dbReference type="Pfam" id="PF14376">
    <property type="entry name" value="Haem_bd"/>
    <property type="match status" value="1"/>
</dbReference>
<dbReference type="Proteomes" id="UP000253436">
    <property type="component" value="Unassembled WGS sequence"/>
</dbReference>
<evidence type="ECO:0000313" key="2">
    <source>
        <dbReference type="EMBL" id="RCW91387.1"/>
    </source>
</evidence>
<protein>
    <submittedName>
        <fullName evidence="2">Heme-binding protein</fullName>
    </submittedName>
</protein>
<accession>A0A368ZDQ8</accession>
<dbReference type="OrthoDB" id="196738at2"/>
<organism evidence="2 3">
    <name type="scientific">Winogradskyella arenosi</name>
    <dbReference type="NCBI Taxonomy" id="533325"/>
    <lineage>
        <taxon>Bacteria</taxon>
        <taxon>Pseudomonadati</taxon>
        <taxon>Bacteroidota</taxon>
        <taxon>Flavobacteriia</taxon>
        <taxon>Flavobacteriales</taxon>
        <taxon>Flavobacteriaceae</taxon>
        <taxon>Winogradskyella</taxon>
    </lineage>
</organism>
<evidence type="ECO:0000313" key="3">
    <source>
        <dbReference type="Proteomes" id="UP000253436"/>
    </source>
</evidence>
<dbReference type="RefSeq" id="WP_114309901.1">
    <property type="nucleotide sequence ID" value="NZ_QPJO01000003.1"/>
</dbReference>
<comment type="caution">
    <text evidence="2">The sequence shown here is derived from an EMBL/GenBank/DDBJ whole genome shotgun (WGS) entry which is preliminary data.</text>
</comment>
<evidence type="ECO:0000259" key="1">
    <source>
        <dbReference type="SMART" id="SM01235"/>
    </source>
</evidence>
<dbReference type="AlphaFoldDB" id="A0A368ZDQ8"/>
<gene>
    <name evidence="2" type="ORF">DFQ08_103215</name>
</gene>
<dbReference type="EMBL" id="QPJO01000003">
    <property type="protein sequence ID" value="RCW91387.1"/>
    <property type="molecule type" value="Genomic_DNA"/>
</dbReference>
<dbReference type="InterPro" id="IPR025992">
    <property type="entry name" value="Haem-bd"/>
</dbReference>
<sequence>MKRIKKIGILFLVVVGLAQFFGPAKNKGDISSLEPFYKDTNPSTAVKTILNQACMDCHSESTNYPWYSEITPVNYWLDSHVKDGMKHLNLSLWDDYSAKKKDHKLEELIEMVEAKEMPLPSYTWVHSEAKLSEEQIDLIIKWAENVRLKYVLLEGPQ</sequence>
<dbReference type="SMART" id="SM01235">
    <property type="entry name" value="Haem_bd"/>
    <property type="match status" value="1"/>
</dbReference>
<reference evidence="2 3" key="1">
    <citation type="submission" date="2018-07" db="EMBL/GenBank/DDBJ databases">
        <title>Genomic Encyclopedia of Type Strains, Phase III (KMG-III): the genomes of soil and plant-associated and newly described type strains.</title>
        <authorList>
            <person name="Whitman W."/>
        </authorList>
    </citation>
    <scope>NUCLEOTIDE SEQUENCE [LARGE SCALE GENOMIC DNA]</scope>
    <source>
        <strain evidence="2 3">CECT 7958</strain>
    </source>
</reference>
<feature type="domain" description="Haem-binding" evidence="1">
    <location>
        <begin position="12"/>
        <end position="147"/>
    </location>
</feature>